<feature type="compositionally biased region" description="Polar residues" evidence="1">
    <location>
        <begin position="367"/>
        <end position="387"/>
    </location>
</feature>
<feature type="region of interest" description="Disordered" evidence="1">
    <location>
        <begin position="114"/>
        <end position="196"/>
    </location>
</feature>
<keyword evidence="3" id="KW-1185">Reference proteome</keyword>
<evidence type="ECO:0000256" key="1">
    <source>
        <dbReference type="SAM" id="MobiDB-lite"/>
    </source>
</evidence>
<sequence>MRKNTNFSHSCPVRPPLLATVIPVAPNIHSESTSPAPSTPINNPDETAQNTHVVPDKHDSSSSIPTTPRSHVETPAQLDVESERDATRPASPQPLPSDILDWLIGLFRRKEHASTNAWRDASESRRGSLFQGSDKTDGFLSRFSSSNRTQNRISQQSGVDDRSHSLIDDNEDLRDQPGNDSLKPDNETRRQAEPSTSTWRDWKKVSIDLYFRLTDNPRNSRLRLKQTLALLPIFKLKPIIDLSYRGPNTTPIAMRLDVKLIDCVKYMVRADGDSVLQVRAKAPLSDPRFIMDVTYERNLASSVDTVKISFRAMDLAFLKAPGLGFGFKYPVRFDNGIKVTIGAKKYLGRTANAPHQVNRAVRHTQEKGQLSSRKGRQSARSSESPYQTARKTLFHLHGPTAIDVKIRCLEYR</sequence>
<evidence type="ECO:0000313" key="3">
    <source>
        <dbReference type="Proteomes" id="UP000247409"/>
    </source>
</evidence>
<feature type="compositionally biased region" description="Polar residues" evidence="1">
    <location>
        <begin position="142"/>
        <end position="158"/>
    </location>
</feature>
<dbReference type="AlphaFoldDB" id="A0A2V3IP82"/>
<gene>
    <name evidence="2" type="ORF">BWQ96_06348</name>
</gene>
<feature type="compositionally biased region" description="Polar residues" evidence="1">
    <location>
        <begin position="29"/>
        <end position="52"/>
    </location>
</feature>
<dbReference type="EMBL" id="NBIV01000108">
    <property type="protein sequence ID" value="PXF43882.1"/>
    <property type="molecule type" value="Genomic_DNA"/>
</dbReference>
<accession>A0A2V3IP82</accession>
<dbReference type="Proteomes" id="UP000247409">
    <property type="component" value="Unassembled WGS sequence"/>
</dbReference>
<reference evidence="2 3" key="1">
    <citation type="journal article" date="2018" name="Mol. Biol. Evol.">
        <title>Analysis of the draft genome of the red seaweed Gracilariopsis chorda provides insights into genome size evolution in Rhodophyta.</title>
        <authorList>
            <person name="Lee J."/>
            <person name="Yang E.C."/>
            <person name="Graf L."/>
            <person name="Yang J.H."/>
            <person name="Qiu H."/>
            <person name="Zel Zion U."/>
            <person name="Chan C.X."/>
            <person name="Stephens T.G."/>
            <person name="Weber A.P.M."/>
            <person name="Boo G.H."/>
            <person name="Boo S.M."/>
            <person name="Kim K.M."/>
            <person name="Shin Y."/>
            <person name="Jung M."/>
            <person name="Lee S.J."/>
            <person name="Yim H.S."/>
            <person name="Lee J.H."/>
            <person name="Bhattacharya D."/>
            <person name="Yoon H.S."/>
        </authorList>
    </citation>
    <scope>NUCLEOTIDE SEQUENCE [LARGE SCALE GENOMIC DNA]</scope>
    <source>
        <strain evidence="2 3">SKKU-2015</strain>
        <tissue evidence="2">Whole body</tissue>
    </source>
</reference>
<comment type="caution">
    <text evidence="2">The sequence shown here is derived from an EMBL/GenBank/DDBJ whole genome shotgun (WGS) entry which is preliminary data.</text>
</comment>
<protein>
    <submittedName>
        <fullName evidence="2">Uncharacterized protein</fullName>
    </submittedName>
</protein>
<organism evidence="2 3">
    <name type="scientific">Gracilariopsis chorda</name>
    <dbReference type="NCBI Taxonomy" id="448386"/>
    <lineage>
        <taxon>Eukaryota</taxon>
        <taxon>Rhodophyta</taxon>
        <taxon>Florideophyceae</taxon>
        <taxon>Rhodymeniophycidae</taxon>
        <taxon>Gracilariales</taxon>
        <taxon>Gracilariaceae</taxon>
        <taxon>Gracilariopsis</taxon>
    </lineage>
</organism>
<proteinExistence type="predicted"/>
<name>A0A2V3IP82_9FLOR</name>
<evidence type="ECO:0000313" key="2">
    <source>
        <dbReference type="EMBL" id="PXF43882.1"/>
    </source>
</evidence>
<feature type="compositionally biased region" description="Basic and acidic residues" evidence="1">
    <location>
        <begin position="159"/>
        <end position="192"/>
    </location>
</feature>
<feature type="region of interest" description="Disordered" evidence="1">
    <location>
        <begin position="362"/>
        <end position="387"/>
    </location>
</feature>
<feature type="region of interest" description="Disordered" evidence="1">
    <location>
        <begin position="28"/>
        <end position="97"/>
    </location>
</feature>